<evidence type="ECO:0000313" key="2">
    <source>
        <dbReference type="EMBL" id="MDO6121160.1"/>
    </source>
</evidence>
<reference evidence="2" key="1">
    <citation type="submission" date="2022-04" db="EMBL/GenBank/DDBJ databases">
        <title>Shinella lacus sp. nov., a novel member of the genus Shinella from water.</title>
        <authorList>
            <person name="Deng Y."/>
        </authorList>
    </citation>
    <scope>NUCLEOTIDE SEQUENCE</scope>
    <source>
        <strain evidence="2">JCM 31239</strain>
    </source>
</reference>
<dbReference type="EMBL" id="WHSC02000003">
    <property type="protein sequence ID" value="MDO6121160.1"/>
    <property type="molecule type" value="Genomic_DNA"/>
</dbReference>
<keyword evidence="3" id="KW-1185">Reference proteome</keyword>
<accession>A0ABT8XD55</accession>
<feature type="signal peptide" evidence="1">
    <location>
        <begin position="1"/>
        <end position="20"/>
    </location>
</feature>
<name>A0ABT8XD55_9HYPH</name>
<organism evidence="2 3">
    <name type="scientific">Shinella curvata</name>
    <dbReference type="NCBI Taxonomy" id="1817964"/>
    <lineage>
        <taxon>Bacteria</taxon>
        <taxon>Pseudomonadati</taxon>
        <taxon>Pseudomonadota</taxon>
        <taxon>Alphaproteobacteria</taxon>
        <taxon>Hyphomicrobiales</taxon>
        <taxon>Rhizobiaceae</taxon>
        <taxon>Shinella</taxon>
    </lineage>
</organism>
<feature type="chain" id="PRO_5047217742" description="DUF680 domain-containing protein" evidence="1">
    <location>
        <begin position="21"/>
        <end position="69"/>
    </location>
</feature>
<evidence type="ECO:0008006" key="4">
    <source>
        <dbReference type="Google" id="ProtNLM"/>
    </source>
</evidence>
<comment type="caution">
    <text evidence="2">The sequence shown here is derived from an EMBL/GenBank/DDBJ whole genome shotgun (WGS) entry which is preliminary data.</text>
</comment>
<keyword evidence="1" id="KW-0732">Signal</keyword>
<dbReference type="Proteomes" id="UP001177080">
    <property type="component" value="Unassembled WGS sequence"/>
</dbReference>
<proteinExistence type="predicted"/>
<dbReference type="RefSeq" id="WP_244761116.1">
    <property type="nucleotide sequence ID" value="NZ_JALJCJ010000003.1"/>
</dbReference>
<evidence type="ECO:0000313" key="3">
    <source>
        <dbReference type="Proteomes" id="UP001177080"/>
    </source>
</evidence>
<gene>
    <name evidence="2" type="ORF">GB928_008195</name>
</gene>
<protein>
    <recommendedName>
        <fullName evidence="4">DUF680 domain-containing protein</fullName>
    </recommendedName>
</protein>
<evidence type="ECO:0000256" key="1">
    <source>
        <dbReference type="SAM" id="SignalP"/>
    </source>
</evidence>
<sequence length="69" mass="7070">MNKLAITIAALSLSAGAAFAENPNFGRTDVQQSAVDRTTTASVNNGATQGAVDYIDPAANRYGDGAPRN</sequence>